<keyword evidence="2" id="KW-1185">Reference proteome</keyword>
<protein>
    <submittedName>
        <fullName evidence="1">Uncharacterized protein</fullName>
    </submittedName>
</protein>
<sequence length="109" mass="11910">MIRSGLRFLTKHGVRLPQRTTVKTFHASASQSSQNKSSDAEHDQKSSKQTSGEEVKVAKKKKTLAEMDEEIRMAMEGHAGDGGISGAELEGGKAVAMKRGVKSNMFRYI</sequence>
<gene>
    <name evidence="1" type="ORF">H2198_004407</name>
</gene>
<evidence type="ECO:0000313" key="2">
    <source>
        <dbReference type="Proteomes" id="UP001172386"/>
    </source>
</evidence>
<reference evidence="1" key="1">
    <citation type="submission" date="2022-10" db="EMBL/GenBank/DDBJ databases">
        <title>Culturing micro-colonial fungi from biological soil crusts in the Mojave desert and describing Neophaeococcomyces mojavensis, and introducing the new genera and species Taxawa tesnikishii.</title>
        <authorList>
            <person name="Kurbessoian T."/>
            <person name="Stajich J.E."/>
        </authorList>
    </citation>
    <scope>NUCLEOTIDE SEQUENCE</scope>
    <source>
        <strain evidence="1">JES_112</strain>
    </source>
</reference>
<evidence type="ECO:0000313" key="1">
    <source>
        <dbReference type="EMBL" id="KAJ9657284.1"/>
    </source>
</evidence>
<comment type="caution">
    <text evidence="1">The sequence shown here is derived from an EMBL/GenBank/DDBJ whole genome shotgun (WGS) entry which is preliminary data.</text>
</comment>
<organism evidence="1 2">
    <name type="scientific">Neophaeococcomyces mojaviensis</name>
    <dbReference type="NCBI Taxonomy" id="3383035"/>
    <lineage>
        <taxon>Eukaryota</taxon>
        <taxon>Fungi</taxon>
        <taxon>Dikarya</taxon>
        <taxon>Ascomycota</taxon>
        <taxon>Pezizomycotina</taxon>
        <taxon>Eurotiomycetes</taxon>
        <taxon>Chaetothyriomycetidae</taxon>
        <taxon>Chaetothyriales</taxon>
        <taxon>Chaetothyriales incertae sedis</taxon>
        <taxon>Neophaeococcomyces</taxon>
    </lineage>
</organism>
<proteinExistence type="predicted"/>
<dbReference type="Proteomes" id="UP001172386">
    <property type="component" value="Unassembled WGS sequence"/>
</dbReference>
<dbReference type="EMBL" id="JAPDRQ010000066">
    <property type="protein sequence ID" value="KAJ9657284.1"/>
    <property type="molecule type" value="Genomic_DNA"/>
</dbReference>
<name>A0ACC3A927_9EURO</name>
<accession>A0ACC3A927</accession>